<evidence type="ECO:0000256" key="2">
    <source>
        <dbReference type="ARBA" id="ARBA00022630"/>
    </source>
</evidence>
<evidence type="ECO:0000313" key="9">
    <source>
        <dbReference type="Proteomes" id="UP000001054"/>
    </source>
</evidence>
<dbReference type="GO" id="GO:0005737">
    <property type="term" value="C:cytoplasm"/>
    <property type="evidence" value="ECO:0007669"/>
    <property type="project" value="TreeGrafter"/>
</dbReference>
<keyword evidence="3" id="KW-0274">FAD</keyword>
<evidence type="ECO:0000256" key="3">
    <source>
        <dbReference type="ARBA" id="ARBA00022827"/>
    </source>
</evidence>
<dbReference type="SUPFAM" id="SSF55424">
    <property type="entry name" value="FAD/NAD-linked reductases, dimerisation (C-terminal) domain"/>
    <property type="match status" value="1"/>
</dbReference>
<dbReference type="PRINTS" id="PR00368">
    <property type="entry name" value="FADPNR"/>
</dbReference>
<dbReference type="InterPro" id="IPR023753">
    <property type="entry name" value="FAD/NAD-binding_dom"/>
</dbReference>
<dbReference type="PANTHER" id="PTHR43557:SF2">
    <property type="entry name" value="RIESKE DOMAIN-CONTAINING PROTEIN-RELATED"/>
    <property type="match status" value="1"/>
</dbReference>
<dbReference type="Pfam" id="PF14759">
    <property type="entry name" value="Reductase_C"/>
    <property type="match status" value="1"/>
</dbReference>
<dbReference type="Gene3D" id="3.50.50.60">
    <property type="entry name" value="FAD/NAD(P)-binding domain"/>
    <property type="match status" value="2"/>
</dbReference>
<dbReference type="PANTHER" id="PTHR43557">
    <property type="entry name" value="APOPTOSIS-INDUCING FACTOR 1"/>
    <property type="match status" value="1"/>
</dbReference>
<reference evidence="8 9" key="2">
    <citation type="journal article" date="2009" name="Appl. Environ. Microbiol.">
        <title>Rhizobium sp. strain NGR234 possesses a remarkable number of secretion systems.</title>
        <authorList>
            <person name="Schmeisser C."/>
            <person name="Liesegang H."/>
            <person name="Krysciak D."/>
            <person name="Bakkou N."/>
            <person name="Le Quere A."/>
            <person name="Wollherr A."/>
            <person name="Heinemeyer I."/>
            <person name="Morgenstern B."/>
            <person name="Pommerening-Roeser A."/>
            <person name="Flores M."/>
            <person name="Palacios R."/>
            <person name="Brenner S."/>
            <person name="Gottschalk G."/>
            <person name="Schmitz R.A."/>
            <person name="Broughton W.J."/>
            <person name="Perret X."/>
            <person name="Strittmatter A.W."/>
            <person name="Streit W.R."/>
        </authorList>
    </citation>
    <scope>NUCLEOTIDE SEQUENCE [LARGE SCALE GENOMIC DNA]</scope>
    <source>
        <strain evidence="9">NBRC 101917 / NGR234</strain>
        <strain evidence="8">NGR234</strain>
        <plasmid evidence="8">pNGR234b</plasmid>
        <plasmid evidence="9">sym pNGR234b</plasmid>
    </source>
</reference>
<protein>
    <submittedName>
        <fullName evidence="8">Ferredoxin reductase MocF</fullName>
    </submittedName>
    <submittedName>
        <fullName evidence="7">Ferredoxin--NAD(+) reductase</fullName>
        <ecNumber evidence="7">1.18.1.3</ecNumber>
    </submittedName>
</protein>
<dbReference type="Proteomes" id="UP000001054">
    <property type="component" value="Plasmid pNGR234b"/>
</dbReference>
<evidence type="ECO:0000256" key="1">
    <source>
        <dbReference type="ARBA" id="ARBA00001974"/>
    </source>
</evidence>
<dbReference type="EMBL" id="CP000874">
    <property type="protein sequence ID" value="ACP23160.1"/>
    <property type="molecule type" value="Genomic_DNA"/>
</dbReference>
<dbReference type="GO" id="GO:0016651">
    <property type="term" value="F:oxidoreductase activity, acting on NAD(P)H"/>
    <property type="evidence" value="ECO:0007669"/>
    <property type="project" value="TreeGrafter"/>
</dbReference>
<dbReference type="PATRIC" id="fig|394.7.peg.2124"/>
<proteinExistence type="predicted"/>
<keyword evidence="2" id="KW-0285">Flavoprotein</keyword>
<keyword evidence="7" id="KW-0614">Plasmid</keyword>
<organism evidence="7">
    <name type="scientific">Sinorhizobium fredii (strain NBRC 101917 / NGR234)</name>
    <dbReference type="NCBI Taxonomy" id="394"/>
    <lineage>
        <taxon>Bacteria</taxon>
        <taxon>Pseudomonadati</taxon>
        <taxon>Pseudomonadota</taxon>
        <taxon>Alphaproteobacteria</taxon>
        <taxon>Hyphomicrobiales</taxon>
        <taxon>Rhizobiaceae</taxon>
        <taxon>Sinorhizobium/Ensifer group</taxon>
        <taxon>Sinorhizobium</taxon>
    </lineage>
</organism>
<dbReference type="Pfam" id="PF07992">
    <property type="entry name" value="Pyr_redox_2"/>
    <property type="match status" value="1"/>
</dbReference>
<dbReference type="InterPro" id="IPR036188">
    <property type="entry name" value="FAD/NAD-bd_sf"/>
</dbReference>
<dbReference type="EMBL" id="AY316746">
    <property type="protein sequence ID" value="AAQ87158.1"/>
    <property type="molecule type" value="Genomic_DNA"/>
</dbReference>
<geneLocation type="plasmid" evidence="8">
    <name>pNGR234b</name>
</geneLocation>
<sequence length="408" mass="42805">MSHIVIVGAGECGARAAFALREKGFEGEITLIGAEPHLPYERPPLSKSGLAGAEPPKYVAGPERYEEAGITLLTGASVEAIDRPRKAVQLADGRTIDYDRLLLATGARPRVLQGVPDNAERIRMLRTHADALAIRGALAPGRKLAIIGGGFIGLELAATARKLGAEVVLIEGLPRVLCRGVPEEIAAVVAERHRQEGVEIVCDARIAALEAGDNGARILFADGASRLADLIIVGIGAVPNTELAEAAGLLVENGIAVDETLRTSDPDIYAAGDCCSFPLSHYGGRRVRLEAWRNAQEQGTLAAANLLGVAEPVASVPWFWSDQYELTLQIAGLADGAATTVRRDLTDGAFILFHLDGEGRLVAASGIGPGNAVARDIRLAEMLIAAGSRPDPTALSSPETKLKKLLAA</sequence>
<keyword evidence="9" id="KW-1185">Reference proteome</keyword>
<dbReference type="HOGENOM" id="CLU_003291_4_0_5"/>
<comment type="cofactor">
    <cofactor evidence="1">
        <name>FAD</name>
        <dbReference type="ChEBI" id="CHEBI:57692"/>
    </cofactor>
</comment>
<evidence type="ECO:0000259" key="6">
    <source>
        <dbReference type="Pfam" id="PF14759"/>
    </source>
</evidence>
<accession>Q6W260</accession>
<evidence type="ECO:0000313" key="8">
    <source>
        <dbReference type="EMBL" id="ACP23160.1"/>
    </source>
</evidence>
<dbReference type="Gene3D" id="3.30.390.30">
    <property type="match status" value="1"/>
</dbReference>
<keyword evidence="4 7" id="KW-0560">Oxidoreductase</keyword>
<evidence type="ECO:0000256" key="4">
    <source>
        <dbReference type="ARBA" id="ARBA00023002"/>
    </source>
</evidence>
<reference evidence="7 9" key="1">
    <citation type="journal article" date="2004" name="J. Bacteriol.">
        <title>An evolutionary hot spot: the pNGR234b replicon of Rhizobium sp. strain NGR234.</title>
        <authorList>
            <person name="Streit W.R."/>
            <person name="Schmitz R.A."/>
            <person name="Perret X."/>
            <person name="Staehelin C."/>
            <person name="Deakin W.J."/>
            <person name="Raasch C."/>
            <person name="Liesegang H."/>
            <person name="Broughton W.J."/>
        </authorList>
    </citation>
    <scope>NUCLEOTIDE SEQUENCE</scope>
    <source>
        <strain evidence="9">NBRC 101917 / NGR234</strain>
        <strain evidence="7">NGR234</strain>
        <plasmid evidence="7">megaplasmid 2</plasmid>
        <plasmid evidence="8">pNGR234b</plasmid>
        <plasmid evidence="9">sym pNGR234b</plasmid>
    </source>
</reference>
<geneLocation type="plasmid" evidence="9">
    <name>sym pNGR234b</name>
</geneLocation>
<dbReference type="GO" id="GO:0008860">
    <property type="term" value="F:ferredoxin-NAD+ reductase activity"/>
    <property type="evidence" value="ECO:0007669"/>
    <property type="project" value="UniProtKB-EC"/>
</dbReference>
<evidence type="ECO:0000313" key="7">
    <source>
        <dbReference type="EMBL" id="AAQ87158.1"/>
    </source>
</evidence>
<dbReference type="EC" id="1.18.1.3" evidence="7"/>
<dbReference type="KEGG" id="rhi:NGR_b17090"/>
<gene>
    <name evidence="8" type="ordered locus">NGR_b17090</name>
    <name evidence="7" type="ORF">RNGR00133</name>
</gene>
<dbReference type="AlphaFoldDB" id="Q6W260"/>
<dbReference type="InterPro" id="IPR016156">
    <property type="entry name" value="FAD/NAD-linked_Rdtase_dimer_sf"/>
</dbReference>
<feature type="domain" description="Reductase C-terminal" evidence="6">
    <location>
        <begin position="318"/>
        <end position="406"/>
    </location>
</feature>
<dbReference type="OrthoDB" id="7809559at2"/>
<feature type="domain" description="FAD/NAD(P)-binding" evidence="5">
    <location>
        <begin position="3"/>
        <end position="299"/>
    </location>
</feature>
<dbReference type="SUPFAM" id="SSF51905">
    <property type="entry name" value="FAD/NAD(P)-binding domain"/>
    <property type="match status" value="1"/>
</dbReference>
<dbReference type="PRINTS" id="PR00411">
    <property type="entry name" value="PNDRDTASEI"/>
</dbReference>
<name>Q6W260_SINFN</name>
<dbReference type="InterPro" id="IPR028202">
    <property type="entry name" value="Reductase_C"/>
</dbReference>
<evidence type="ECO:0000259" key="5">
    <source>
        <dbReference type="Pfam" id="PF07992"/>
    </source>
</evidence>
<dbReference type="RefSeq" id="WP_015887785.1">
    <property type="nucleotide sequence ID" value="NC_012586.1"/>
</dbReference>
<dbReference type="InterPro" id="IPR050446">
    <property type="entry name" value="FAD-oxidoreductase/Apoptosis"/>
</dbReference>
<geneLocation type="plasmid" evidence="7">
    <name>megaplasmid 2</name>
</geneLocation>